<keyword evidence="3" id="KW-1185">Reference proteome</keyword>
<dbReference type="InterPro" id="IPR004332">
    <property type="entry name" value="Transposase_MuDR"/>
</dbReference>
<name>A0AAV9DQZ5_ACOCL</name>
<dbReference type="Pfam" id="PF03108">
    <property type="entry name" value="DBD_Tnp_Mut"/>
    <property type="match status" value="1"/>
</dbReference>
<gene>
    <name evidence="2" type="ORF">QJS10_CPB12g00858</name>
</gene>
<accession>A0AAV9DQZ5</accession>
<dbReference type="PANTHER" id="PTHR31973">
    <property type="entry name" value="POLYPROTEIN, PUTATIVE-RELATED"/>
    <property type="match status" value="1"/>
</dbReference>
<dbReference type="Proteomes" id="UP001180020">
    <property type="component" value="Unassembled WGS sequence"/>
</dbReference>
<organism evidence="2 3">
    <name type="scientific">Acorus calamus</name>
    <name type="common">Sweet flag</name>
    <dbReference type="NCBI Taxonomy" id="4465"/>
    <lineage>
        <taxon>Eukaryota</taxon>
        <taxon>Viridiplantae</taxon>
        <taxon>Streptophyta</taxon>
        <taxon>Embryophyta</taxon>
        <taxon>Tracheophyta</taxon>
        <taxon>Spermatophyta</taxon>
        <taxon>Magnoliopsida</taxon>
        <taxon>Liliopsida</taxon>
        <taxon>Acoraceae</taxon>
        <taxon>Acorus</taxon>
    </lineage>
</organism>
<dbReference type="EMBL" id="JAUJYO010000012">
    <property type="protein sequence ID" value="KAK1302753.1"/>
    <property type="molecule type" value="Genomic_DNA"/>
</dbReference>
<reference evidence="2" key="2">
    <citation type="submission" date="2023-06" db="EMBL/GenBank/DDBJ databases">
        <authorList>
            <person name="Ma L."/>
            <person name="Liu K.-W."/>
            <person name="Li Z."/>
            <person name="Hsiao Y.-Y."/>
            <person name="Qi Y."/>
            <person name="Fu T."/>
            <person name="Tang G."/>
            <person name="Zhang D."/>
            <person name="Sun W.-H."/>
            <person name="Liu D.-K."/>
            <person name="Li Y."/>
            <person name="Chen G.-Z."/>
            <person name="Liu X.-D."/>
            <person name="Liao X.-Y."/>
            <person name="Jiang Y.-T."/>
            <person name="Yu X."/>
            <person name="Hao Y."/>
            <person name="Huang J."/>
            <person name="Zhao X.-W."/>
            <person name="Ke S."/>
            <person name="Chen Y.-Y."/>
            <person name="Wu W.-L."/>
            <person name="Hsu J.-L."/>
            <person name="Lin Y.-F."/>
            <person name="Huang M.-D."/>
            <person name="Li C.-Y."/>
            <person name="Huang L."/>
            <person name="Wang Z.-W."/>
            <person name="Zhao X."/>
            <person name="Zhong W.-Y."/>
            <person name="Peng D.-H."/>
            <person name="Ahmad S."/>
            <person name="Lan S."/>
            <person name="Zhang J.-S."/>
            <person name="Tsai W.-C."/>
            <person name="Van De Peer Y."/>
            <person name="Liu Z.-J."/>
        </authorList>
    </citation>
    <scope>NUCLEOTIDE SEQUENCE</scope>
    <source>
        <strain evidence="2">CP</strain>
        <tissue evidence="2">Leaves</tissue>
    </source>
</reference>
<comment type="caution">
    <text evidence="2">The sequence shown here is derived from an EMBL/GenBank/DDBJ whole genome shotgun (WGS) entry which is preliminary data.</text>
</comment>
<reference evidence="2" key="1">
    <citation type="journal article" date="2023" name="Nat. Commun.">
        <title>Diploid and tetraploid genomes of Acorus and the evolution of monocots.</title>
        <authorList>
            <person name="Ma L."/>
            <person name="Liu K.W."/>
            <person name="Li Z."/>
            <person name="Hsiao Y.Y."/>
            <person name="Qi Y."/>
            <person name="Fu T."/>
            <person name="Tang G.D."/>
            <person name="Zhang D."/>
            <person name="Sun W.H."/>
            <person name="Liu D.K."/>
            <person name="Li Y."/>
            <person name="Chen G.Z."/>
            <person name="Liu X.D."/>
            <person name="Liao X.Y."/>
            <person name="Jiang Y.T."/>
            <person name="Yu X."/>
            <person name="Hao Y."/>
            <person name="Huang J."/>
            <person name="Zhao X.W."/>
            <person name="Ke S."/>
            <person name="Chen Y.Y."/>
            <person name="Wu W.L."/>
            <person name="Hsu J.L."/>
            <person name="Lin Y.F."/>
            <person name="Huang M.D."/>
            <person name="Li C.Y."/>
            <person name="Huang L."/>
            <person name="Wang Z.W."/>
            <person name="Zhao X."/>
            <person name="Zhong W.Y."/>
            <person name="Peng D.H."/>
            <person name="Ahmad S."/>
            <person name="Lan S."/>
            <person name="Zhang J.S."/>
            <person name="Tsai W.C."/>
            <person name="Van de Peer Y."/>
            <person name="Liu Z.J."/>
        </authorList>
    </citation>
    <scope>NUCLEOTIDE SEQUENCE</scope>
    <source>
        <strain evidence="2">CP</strain>
    </source>
</reference>
<proteinExistence type="predicted"/>
<feature type="domain" description="Transposase MuDR plant" evidence="1">
    <location>
        <begin position="180"/>
        <end position="238"/>
    </location>
</feature>
<evidence type="ECO:0000313" key="3">
    <source>
        <dbReference type="Proteomes" id="UP001180020"/>
    </source>
</evidence>
<evidence type="ECO:0000259" key="1">
    <source>
        <dbReference type="Pfam" id="PF03108"/>
    </source>
</evidence>
<protein>
    <recommendedName>
        <fullName evidence="1">Transposase MuDR plant domain-containing protein</fullName>
    </recommendedName>
</protein>
<sequence length="377" mass="42684">MCRNTTVTGEKRVCSDAVATTGKRPCGGGSSSCSLSIYTSLLPAQGTSQAEIPVELLAKVQVYEDMTLGICEDYIPSEFQVEDNVIADGTEINIELIVEHDDMAAHGIFEVEAEDDGEDSLFCEDFSEGIREEDIPREVDGLEEQHEKHHEMTDFMTDSDMSVGDYMGAVLQYDPEMPSMDVGSLFPNVTEFRNALRQHCILNEFKVHYIKNDKLFRIPNCPWRIHASVIQENVTFEVRTLVKDHSCTSINKVGNEMATSGWLASKIVSILHETPEVGASKIEILNREHRTCVRHLYKNFKKKHPGELLERLVWLCVNSYDLAAFEDYMREIRMASPSAAAYLDPMKDQRWSRHQFGTVTRSHYLTNNLSGRSCLDK</sequence>
<dbReference type="PANTHER" id="PTHR31973:SF187">
    <property type="entry name" value="MUTATOR TRANSPOSASE MUDRA PROTEIN"/>
    <property type="match status" value="1"/>
</dbReference>
<dbReference type="AlphaFoldDB" id="A0AAV9DQZ5"/>
<evidence type="ECO:0000313" key="2">
    <source>
        <dbReference type="EMBL" id="KAK1302753.1"/>
    </source>
</evidence>